<evidence type="ECO:0000256" key="4">
    <source>
        <dbReference type="ARBA" id="ARBA00011881"/>
    </source>
</evidence>
<sequence>MCFFVAFSGDLQWDLVVDVVVVWLWEILTNLPKLVSKISYTFKPQNSVFSCHYFSLSIGSLVMGTNANKSSDEASLCISHDSLSWGVAAESLKGSHLDEVKRMVAEFRKPLVKLGGETLTISQVAAIAMSESRVEVELSESKRAGVKASSDWVLESMESGKDSYGVTTGFGATSHRRTKQGGALQTELILLGPSVGSSGGRGCGVAVGMDVGLFSCHYFSLSIGSLVMGTNVNKSSDEASLCISHDSLSWGVAAESLKGSHLDEVKRMVAEFRKPLVKLGGETLTISQVAAIAMSESRVEVELSESKRAGVKASSDWVLESMESGKDSYGVTTGFGATSHRRTKQGGALQTELIRFLNAGIFGNGTETCHTLSHSATRAAMLVRINTLLQDTLALDLKS</sequence>
<organism evidence="8 9">
    <name type="scientific">Quercus suber</name>
    <name type="common">Cork oak</name>
    <dbReference type="NCBI Taxonomy" id="58331"/>
    <lineage>
        <taxon>Eukaryota</taxon>
        <taxon>Viridiplantae</taxon>
        <taxon>Streptophyta</taxon>
        <taxon>Embryophyta</taxon>
        <taxon>Tracheophyta</taxon>
        <taxon>Spermatophyta</taxon>
        <taxon>Magnoliopsida</taxon>
        <taxon>eudicotyledons</taxon>
        <taxon>Gunneridae</taxon>
        <taxon>Pentapetalae</taxon>
        <taxon>rosids</taxon>
        <taxon>fabids</taxon>
        <taxon>Fagales</taxon>
        <taxon>Fagaceae</taxon>
        <taxon>Quercus</taxon>
    </lineage>
</organism>
<dbReference type="Pfam" id="PF00221">
    <property type="entry name" value="Lyase_aromatic"/>
    <property type="match status" value="2"/>
</dbReference>
<evidence type="ECO:0000256" key="6">
    <source>
        <dbReference type="ARBA" id="ARBA00023232"/>
    </source>
</evidence>
<comment type="similarity">
    <text evidence="3">Belongs to the PAL/histidase family.</text>
</comment>
<dbReference type="Gene3D" id="1.10.275.10">
    <property type="entry name" value="Fumarase/aspartase (N-terminal domain)"/>
    <property type="match status" value="2"/>
</dbReference>
<evidence type="ECO:0000256" key="1">
    <source>
        <dbReference type="ARBA" id="ARBA00002235"/>
    </source>
</evidence>
<reference evidence="8 9" key="1">
    <citation type="journal article" date="2018" name="Sci. Data">
        <title>The draft genome sequence of cork oak.</title>
        <authorList>
            <person name="Ramos A.M."/>
            <person name="Usie A."/>
            <person name="Barbosa P."/>
            <person name="Barros P.M."/>
            <person name="Capote T."/>
            <person name="Chaves I."/>
            <person name="Simoes F."/>
            <person name="Abreu I."/>
            <person name="Carrasquinho I."/>
            <person name="Faro C."/>
            <person name="Guimaraes J.B."/>
            <person name="Mendonca D."/>
            <person name="Nobrega F."/>
            <person name="Rodrigues L."/>
            <person name="Saibo N.J.M."/>
            <person name="Varela M.C."/>
            <person name="Egas C."/>
            <person name="Matos J."/>
            <person name="Miguel C.M."/>
            <person name="Oliveira M.M."/>
            <person name="Ricardo C.P."/>
            <person name="Goncalves S."/>
        </authorList>
    </citation>
    <scope>NUCLEOTIDE SEQUENCE [LARGE SCALE GENOMIC DNA]</scope>
    <source>
        <strain evidence="9">cv. HL8</strain>
    </source>
</reference>
<dbReference type="GO" id="GO:0045548">
    <property type="term" value="F:phenylalanine ammonia-lyase activity"/>
    <property type="evidence" value="ECO:0007669"/>
    <property type="project" value="UniProtKB-EC"/>
</dbReference>
<dbReference type="SUPFAM" id="SSF48557">
    <property type="entry name" value="L-aspartase-like"/>
    <property type="match status" value="2"/>
</dbReference>
<evidence type="ECO:0000256" key="5">
    <source>
        <dbReference type="ARBA" id="ARBA00012139"/>
    </source>
</evidence>
<evidence type="ECO:0000313" key="9">
    <source>
        <dbReference type="Proteomes" id="UP000237347"/>
    </source>
</evidence>
<comment type="subcellular location">
    <subcellularLocation>
        <location evidence="2">Cytoplasm</location>
    </subcellularLocation>
</comment>
<keyword evidence="9" id="KW-1185">Reference proteome</keyword>
<comment type="subunit">
    <text evidence="4">Homotetramer.</text>
</comment>
<evidence type="ECO:0000256" key="7">
    <source>
        <dbReference type="ARBA" id="ARBA00023537"/>
    </source>
</evidence>
<dbReference type="EMBL" id="PKMF04000128">
    <property type="protein sequence ID" value="KAK7848369.1"/>
    <property type="molecule type" value="Genomic_DNA"/>
</dbReference>
<dbReference type="PANTHER" id="PTHR10362">
    <property type="entry name" value="HISTIDINE AMMONIA-LYASE"/>
    <property type="match status" value="1"/>
</dbReference>
<dbReference type="EC" id="4.3.1.24" evidence="5"/>
<gene>
    <name evidence="8" type="primary">PAL_2</name>
    <name evidence="8" type="ORF">CFP56_005071</name>
</gene>
<dbReference type="AlphaFoldDB" id="A0AAW0LBS9"/>
<proteinExistence type="inferred from homology"/>
<comment type="function">
    <text evidence="1">This is a key enzyme of plant metabolism catalyzing the first reaction in the biosynthesis from L-phenylalanine of a wide variety of natural products based on the phenylpropane skeleton.</text>
</comment>
<name>A0AAW0LBS9_QUESU</name>
<evidence type="ECO:0000256" key="3">
    <source>
        <dbReference type="ARBA" id="ARBA00007238"/>
    </source>
</evidence>
<comment type="caution">
    <text evidence="8">The sequence shown here is derived from an EMBL/GenBank/DDBJ whole genome shotgun (WGS) entry which is preliminary data.</text>
</comment>
<evidence type="ECO:0000313" key="8">
    <source>
        <dbReference type="EMBL" id="KAK7848369.1"/>
    </source>
</evidence>
<keyword evidence="6" id="KW-0585">Phenylalanine catabolism</keyword>
<dbReference type="Proteomes" id="UP000237347">
    <property type="component" value="Unassembled WGS sequence"/>
</dbReference>
<dbReference type="InterPro" id="IPR008948">
    <property type="entry name" value="L-Aspartase-like"/>
</dbReference>
<dbReference type="InterPro" id="IPR024083">
    <property type="entry name" value="Fumarase/histidase_N"/>
</dbReference>
<dbReference type="GO" id="GO:0006559">
    <property type="term" value="P:L-phenylalanine catabolic process"/>
    <property type="evidence" value="ECO:0007669"/>
    <property type="project" value="UniProtKB-KW"/>
</dbReference>
<dbReference type="InterPro" id="IPR001106">
    <property type="entry name" value="Aromatic_Lyase"/>
</dbReference>
<accession>A0AAW0LBS9</accession>
<evidence type="ECO:0000256" key="2">
    <source>
        <dbReference type="ARBA" id="ARBA00004496"/>
    </source>
</evidence>
<protein>
    <recommendedName>
        <fullName evidence="5">phenylalanine ammonia-lyase</fullName>
        <ecNumber evidence="5">4.3.1.24</ecNumber>
    </recommendedName>
</protein>
<dbReference type="GO" id="GO:0005737">
    <property type="term" value="C:cytoplasm"/>
    <property type="evidence" value="ECO:0007669"/>
    <property type="project" value="UniProtKB-SubCell"/>
</dbReference>
<comment type="catalytic activity">
    <reaction evidence="7">
        <text>L-phenylalanine = (E)-cinnamate + NH4(+)</text>
        <dbReference type="Rhea" id="RHEA:21384"/>
        <dbReference type="ChEBI" id="CHEBI:15669"/>
        <dbReference type="ChEBI" id="CHEBI:28938"/>
        <dbReference type="ChEBI" id="CHEBI:58095"/>
        <dbReference type="EC" id="4.3.1.24"/>
    </reaction>
</comment>